<proteinExistence type="predicted"/>
<dbReference type="Proteomes" id="UP000478505">
    <property type="component" value="Unassembled WGS sequence"/>
</dbReference>
<reference evidence="1 2" key="1">
    <citation type="submission" date="2020-02" db="EMBL/GenBank/DDBJ databases">
        <title>Flavobacteriaceae Psychroflexus bacterium YR1-1, complete genome.</title>
        <authorList>
            <person name="Li Y."/>
            <person name="Wu S."/>
        </authorList>
    </citation>
    <scope>NUCLEOTIDE SEQUENCE [LARGE SCALE GENOMIC DNA]</scope>
    <source>
        <strain evidence="1 2">YR1-1</strain>
    </source>
</reference>
<keyword evidence="2" id="KW-1185">Reference proteome</keyword>
<protein>
    <submittedName>
        <fullName evidence="1">Uncharacterized protein</fullName>
    </submittedName>
</protein>
<name>A0A6B3R2Z7_9FLAO</name>
<dbReference type="RefSeq" id="WP_164004159.1">
    <property type="nucleotide sequence ID" value="NZ_JAAIKD010000002.1"/>
</dbReference>
<gene>
    <name evidence="1" type="ORF">G3567_04690</name>
</gene>
<dbReference type="EMBL" id="JAAIKD010000002">
    <property type="protein sequence ID" value="NEV93447.1"/>
    <property type="molecule type" value="Genomic_DNA"/>
</dbReference>
<dbReference type="AlphaFoldDB" id="A0A6B3R2Z7"/>
<accession>A0A6B3R2Z7</accession>
<sequence>MENKKKTAKDIELEKLKNIEKLEILQKAKETQGKQLTINIEDGGLKEIDELKELIDQKFDNPEEKHSLFYNGIQNLLKKYLPKGKEYAEQRKIIHEEKLIFLNRGVALKPDGTRGSDSRMTYAEDMNEMAKLISDWVLTSQDFVDLYLKLYELNEKYDYGHQINDDSSNPFFNRMNEK</sequence>
<evidence type="ECO:0000313" key="1">
    <source>
        <dbReference type="EMBL" id="NEV93447.1"/>
    </source>
</evidence>
<evidence type="ECO:0000313" key="2">
    <source>
        <dbReference type="Proteomes" id="UP000478505"/>
    </source>
</evidence>
<organism evidence="1 2">
    <name type="scientific">Psychroflexus aurantiacus</name>
    <dbReference type="NCBI Taxonomy" id="2709310"/>
    <lineage>
        <taxon>Bacteria</taxon>
        <taxon>Pseudomonadati</taxon>
        <taxon>Bacteroidota</taxon>
        <taxon>Flavobacteriia</taxon>
        <taxon>Flavobacteriales</taxon>
        <taxon>Flavobacteriaceae</taxon>
        <taxon>Psychroflexus</taxon>
    </lineage>
</organism>
<comment type="caution">
    <text evidence="1">The sequence shown here is derived from an EMBL/GenBank/DDBJ whole genome shotgun (WGS) entry which is preliminary data.</text>
</comment>